<comment type="subcellular location">
    <subcellularLocation>
        <location evidence="1">Cell membrane</location>
        <topology evidence="1">Multi-pass membrane protein</topology>
    </subcellularLocation>
</comment>
<feature type="transmembrane region" description="Helical" evidence="6">
    <location>
        <begin position="228"/>
        <end position="251"/>
    </location>
</feature>
<protein>
    <submittedName>
        <fullName evidence="7">O-antigen translocase</fullName>
    </submittedName>
</protein>
<comment type="caution">
    <text evidence="7">The sequence shown here is derived from an EMBL/GenBank/DDBJ whole genome shotgun (WGS) entry which is preliminary data.</text>
</comment>
<keyword evidence="8" id="KW-1185">Reference proteome</keyword>
<feature type="transmembrane region" description="Helical" evidence="6">
    <location>
        <begin position="344"/>
        <end position="367"/>
    </location>
</feature>
<dbReference type="RefSeq" id="WP_290271142.1">
    <property type="nucleotide sequence ID" value="NZ_JAUFQP010000010.1"/>
</dbReference>
<organism evidence="7 8">
    <name type="scientific">Algibacter miyuki</name>
    <dbReference type="NCBI Taxonomy" id="1306933"/>
    <lineage>
        <taxon>Bacteria</taxon>
        <taxon>Pseudomonadati</taxon>
        <taxon>Bacteroidota</taxon>
        <taxon>Flavobacteriia</taxon>
        <taxon>Flavobacteriales</taxon>
        <taxon>Flavobacteriaceae</taxon>
        <taxon>Algibacter</taxon>
    </lineage>
</organism>
<evidence type="ECO:0000256" key="2">
    <source>
        <dbReference type="ARBA" id="ARBA00022475"/>
    </source>
</evidence>
<dbReference type="PANTHER" id="PTHR30250">
    <property type="entry name" value="PST FAMILY PREDICTED COLANIC ACID TRANSPORTER"/>
    <property type="match status" value="1"/>
</dbReference>
<evidence type="ECO:0000313" key="8">
    <source>
        <dbReference type="Proteomes" id="UP001589590"/>
    </source>
</evidence>
<keyword evidence="5 6" id="KW-0472">Membrane</keyword>
<feature type="transmembrane region" description="Helical" evidence="6">
    <location>
        <begin position="271"/>
        <end position="288"/>
    </location>
</feature>
<feature type="transmembrane region" description="Helical" evidence="6">
    <location>
        <begin position="185"/>
        <end position="207"/>
    </location>
</feature>
<name>A0ABV5GZA3_9FLAO</name>
<dbReference type="CDD" id="cd13125">
    <property type="entry name" value="MATE_like_10"/>
    <property type="match status" value="1"/>
</dbReference>
<evidence type="ECO:0000256" key="3">
    <source>
        <dbReference type="ARBA" id="ARBA00022692"/>
    </source>
</evidence>
<feature type="transmembrane region" description="Helical" evidence="6">
    <location>
        <begin position="159"/>
        <end position="179"/>
    </location>
</feature>
<dbReference type="EMBL" id="JBHMFA010000004">
    <property type="protein sequence ID" value="MFB9104390.1"/>
    <property type="molecule type" value="Genomic_DNA"/>
</dbReference>
<feature type="transmembrane region" description="Helical" evidence="6">
    <location>
        <begin position="56"/>
        <end position="77"/>
    </location>
</feature>
<dbReference type="PANTHER" id="PTHR30250:SF30">
    <property type="entry name" value="LIPID III FLIPPASE"/>
    <property type="match status" value="1"/>
</dbReference>
<proteinExistence type="predicted"/>
<feature type="transmembrane region" description="Helical" evidence="6">
    <location>
        <begin position="24"/>
        <end position="50"/>
    </location>
</feature>
<feature type="transmembrane region" description="Helical" evidence="6">
    <location>
        <begin position="374"/>
        <end position="393"/>
    </location>
</feature>
<evidence type="ECO:0000256" key="6">
    <source>
        <dbReference type="SAM" id="Phobius"/>
    </source>
</evidence>
<feature type="transmembrane region" description="Helical" evidence="6">
    <location>
        <begin position="300"/>
        <end position="324"/>
    </location>
</feature>
<evidence type="ECO:0000313" key="7">
    <source>
        <dbReference type="EMBL" id="MFB9104390.1"/>
    </source>
</evidence>
<feature type="transmembrane region" description="Helical" evidence="6">
    <location>
        <begin position="89"/>
        <end position="112"/>
    </location>
</feature>
<gene>
    <name evidence="7" type="ORF">ACFFU1_05755</name>
</gene>
<keyword evidence="3 6" id="KW-0812">Transmembrane</keyword>
<dbReference type="InterPro" id="IPR044550">
    <property type="entry name" value="WzxE"/>
</dbReference>
<feature type="transmembrane region" description="Helical" evidence="6">
    <location>
        <begin position="132"/>
        <end position="150"/>
    </location>
</feature>
<evidence type="ECO:0000256" key="5">
    <source>
        <dbReference type="ARBA" id="ARBA00023136"/>
    </source>
</evidence>
<sequence>MKPSIHNIKHHVLSKLASVKSISVLIKVTIGVLISKAVALFIGPVGFALIGNLENFVSALHHMSVLGMYNTLVKYIGEFRDDLCKLSKLLSTAFYIGYLSCVLISVLCYLNAETLNNLIFPIYNNYTYVIEVFAIALPFYAINMFSFAILKGFSKYNTLLLINSIGQILSGLIALILIYQTGIEGALISVVISESLIFLITLVGIINRRSLSGLVKVNNIKFDFLKKIAPFSVMSLFSAVILPLVALSIRSYIIDNLGYKEAGFWEAMNRISRYYFMFGTALMGYYVLPRLSKIDNVRVFWKAVLCCYKILIPVFIVAASGVYFSKSIIVSLIFSDEFSPVESLFFWQLLGDFMRALSLIMVSQFLVKKMFWHYLLTEIGLVIALYMFSIYYIDLYQDVNGAVMAHFVSYTIYFSIVVLVLTLSLFGADKRKLEV</sequence>
<dbReference type="InterPro" id="IPR050833">
    <property type="entry name" value="Poly_Biosynth_Transport"/>
</dbReference>
<keyword evidence="2" id="KW-1003">Cell membrane</keyword>
<keyword evidence="4 6" id="KW-1133">Transmembrane helix</keyword>
<dbReference type="Proteomes" id="UP001589590">
    <property type="component" value="Unassembled WGS sequence"/>
</dbReference>
<feature type="transmembrane region" description="Helical" evidence="6">
    <location>
        <begin position="405"/>
        <end position="428"/>
    </location>
</feature>
<evidence type="ECO:0000256" key="1">
    <source>
        <dbReference type="ARBA" id="ARBA00004651"/>
    </source>
</evidence>
<accession>A0ABV5GZA3</accession>
<reference evidence="7 8" key="1">
    <citation type="submission" date="2024-09" db="EMBL/GenBank/DDBJ databases">
        <authorList>
            <person name="Sun Q."/>
            <person name="Mori K."/>
        </authorList>
    </citation>
    <scope>NUCLEOTIDE SEQUENCE [LARGE SCALE GENOMIC DNA]</scope>
    <source>
        <strain evidence="7 8">CECT 8300</strain>
    </source>
</reference>
<evidence type="ECO:0000256" key="4">
    <source>
        <dbReference type="ARBA" id="ARBA00022989"/>
    </source>
</evidence>